<evidence type="ECO:0000313" key="1">
    <source>
        <dbReference type="EMBL" id="NYD51982.1"/>
    </source>
</evidence>
<gene>
    <name evidence="1" type="ORF">BJY14_007965</name>
</gene>
<dbReference type="Proteomes" id="UP000529783">
    <property type="component" value="Unassembled WGS sequence"/>
</dbReference>
<sequence>MLEDAIPEVLQAGRFIGILIQLQEHPFKLPFPLVDEFRLEPLQLRHADELLIQPLDGVRVGTEVVDNSAARTP</sequence>
<organism evidence="1 2">
    <name type="scientific">Actinomadura luteofluorescens</name>
    <dbReference type="NCBI Taxonomy" id="46163"/>
    <lineage>
        <taxon>Bacteria</taxon>
        <taxon>Bacillati</taxon>
        <taxon>Actinomycetota</taxon>
        <taxon>Actinomycetes</taxon>
        <taxon>Streptosporangiales</taxon>
        <taxon>Thermomonosporaceae</taxon>
        <taxon>Actinomadura</taxon>
    </lineage>
</organism>
<dbReference type="AlphaFoldDB" id="A0A7Y9JJY1"/>
<evidence type="ECO:0000313" key="2">
    <source>
        <dbReference type="Proteomes" id="UP000529783"/>
    </source>
</evidence>
<reference evidence="1 2" key="1">
    <citation type="submission" date="2020-07" db="EMBL/GenBank/DDBJ databases">
        <title>Sequencing the genomes of 1000 actinobacteria strains.</title>
        <authorList>
            <person name="Klenk H.-P."/>
        </authorList>
    </citation>
    <scope>NUCLEOTIDE SEQUENCE [LARGE SCALE GENOMIC DNA]</scope>
    <source>
        <strain evidence="1 2">DSM 40398</strain>
    </source>
</reference>
<accession>A0A7Y9JJY1</accession>
<proteinExistence type="predicted"/>
<name>A0A7Y9JJY1_9ACTN</name>
<dbReference type="EMBL" id="JACCBA010000001">
    <property type="protein sequence ID" value="NYD51982.1"/>
    <property type="molecule type" value="Genomic_DNA"/>
</dbReference>
<protein>
    <submittedName>
        <fullName evidence="1">Uncharacterized protein</fullName>
    </submittedName>
</protein>
<keyword evidence="2" id="KW-1185">Reference proteome</keyword>
<comment type="caution">
    <text evidence="1">The sequence shown here is derived from an EMBL/GenBank/DDBJ whole genome shotgun (WGS) entry which is preliminary data.</text>
</comment>